<dbReference type="Pfam" id="PF25137">
    <property type="entry name" value="ADH_Fe_C"/>
    <property type="match status" value="1"/>
</dbReference>
<gene>
    <name evidence="4" type="ORF">SAMN05444401_2781</name>
</gene>
<evidence type="ECO:0000256" key="1">
    <source>
        <dbReference type="ARBA" id="ARBA00023002"/>
    </source>
</evidence>
<dbReference type="PANTHER" id="PTHR43633">
    <property type="entry name" value="ALCOHOL DEHYDROGENASE YQHD"/>
    <property type="match status" value="1"/>
</dbReference>
<dbReference type="Gene3D" id="1.20.1090.10">
    <property type="entry name" value="Dehydroquinate synthase-like - alpha domain"/>
    <property type="match status" value="1"/>
</dbReference>
<organism evidence="4 5">
    <name type="scientific">Clostridium amylolyticum</name>
    <dbReference type="NCBI Taxonomy" id="1121298"/>
    <lineage>
        <taxon>Bacteria</taxon>
        <taxon>Bacillati</taxon>
        <taxon>Bacillota</taxon>
        <taxon>Clostridia</taxon>
        <taxon>Eubacteriales</taxon>
        <taxon>Clostridiaceae</taxon>
        <taxon>Clostridium</taxon>
    </lineage>
</organism>
<dbReference type="Pfam" id="PF00465">
    <property type="entry name" value="Fe-ADH"/>
    <property type="match status" value="1"/>
</dbReference>
<proteinExistence type="predicted"/>
<dbReference type="OrthoDB" id="9801156at2"/>
<dbReference type="AlphaFoldDB" id="A0A1M6IEU0"/>
<dbReference type="GO" id="GO:1990362">
    <property type="term" value="F:butanol dehydrogenase (NAD+) activity"/>
    <property type="evidence" value="ECO:0007669"/>
    <property type="project" value="InterPro"/>
</dbReference>
<dbReference type="PROSITE" id="PS00913">
    <property type="entry name" value="ADH_IRON_1"/>
    <property type="match status" value="1"/>
</dbReference>
<feature type="domain" description="Fe-containing alcohol dehydrogenase-like C-terminal" evidence="3">
    <location>
        <begin position="189"/>
        <end position="385"/>
    </location>
</feature>
<dbReference type="InterPro" id="IPR018211">
    <property type="entry name" value="ADH_Fe_CS"/>
</dbReference>
<dbReference type="PANTHER" id="PTHR43633:SF1">
    <property type="entry name" value="ALCOHOL DEHYDROGENASE YQHD"/>
    <property type="match status" value="1"/>
</dbReference>
<dbReference type="GO" id="GO:1990002">
    <property type="term" value="F:methylglyoxal reductase (NADPH) (acetol producing) activity"/>
    <property type="evidence" value="ECO:0007669"/>
    <property type="project" value="TreeGrafter"/>
</dbReference>
<name>A0A1M6IEU0_9CLOT</name>
<protein>
    <submittedName>
        <fullName evidence="4">Uncharacterized protein</fullName>
    </submittedName>
</protein>
<evidence type="ECO:0000259" key="3">
    <source>
        <dbReference type="Pfam" id="PF25137"/>
    </source>
</evidence>
<dbReference type="Gene3D" id="3.40.50.1970">
    <property type="match status" value="1"/>
</dbReference>
<evidence type="ECO:0000259" key="2">
    <source>
        <dbReference type="Pfam" id="PF00465"/>
    </source>
</evidence>
<keyword evidence="1" id="KW-0560">Oxidoreductase</keyword>
<evidence type="ECO:0000313" key="5">
    <source>
        <dbReference type="Proteomes" id="UP000184080"/>
    </source>
</evidence>
<dbReference type="EMBL" id="FQZO01000004">
    <property type="protein sequence ID" value="SHJ32913.1"/>
    <property type="molecule type" value="Genomic_DNA"/>
</dbReference>
<evidence type="ECO:0000313" key="4">
    <source>
        <dbReference type="EMBL" id="SHJ32913.1"/>
    </source>
</evidence>
<feature type="domain" description="Alcohol dehydrogenase iron-type/glycerol dehydrogenase GldA" evidence="2">
    <location>
        <begin position="9"/>
        <end position="178"/>
    </location>
</feature>
<reference evidence="4 5" key="1">
    <citation type="submission" date="2016-11" db="EMBL/GenBank/DDBJ databases">
        <authorList>
            <person name="Jaros S."/>
            <person name="Januszkiewicz K."/>
            <person name="Wedrychowicz H."/>
        </authorList>
    </citation>
    <scope>NUCLEOTIDE SEQUENCE [LARGE SCALE GENOMIC DNA]</scope>
    <source>
        <strain evidence="4 5">DSM 21864</strain>
    </source>
</reference>
<accession>A0A1M6IEU0</accession>
<dbReference type="GO" id="GO:0008106">
    <property type="term" value="F:alcohol dehydrogenase (NADP+) activity"/>
    <property type="evidence" value="ECO:0007669"/>
    <property type="project" value="TreeGrafter"/>
</dbReference>
<dbReference type="InterPro" id="IPR056798">
    <property type="entry name" value="ADH_Fe_C"/>
</dbReference>
<dbReference type="InterPro" id="IPR001670">
    <property type="entry name" value="ADH_Fe/GldA"/>
</dbReference>
<sequence>MRNFKFYNPTKMVFGKDTISSIGQHVSSYGITKVLLLYGKGSIFKNGVYDTVISSLKDNNIQYVEVTGVKANPVVSKVREAINIMRENDTEAIIAIGGGSVIDSAKAASAGFYYNGDVWDFFGKREEVKRALPIFTILTISATGSEMNSGGVITNEEEKKKWSFGSPLLYPVVSILDPSIQSSLPPIQTANGAIDALSHVFELYFGGTDKTDMMDELSEGIIRTIIKHTPILLKDPENYDSRSELAWCATLALNGINGTGRVGDWASHSIEHSVSVLNDIAHGSGLAIVMPAWMKYVQNKAVDKFARFGEKVFNITEGSKEEIGLQAIEKLREFYKSLGAPITLKESGVKKEEIDFIANNAAMLEPLGTLMPLYKEDITKILEIAFE</sequence>
<dbReference type="Proteomes" id="UP000184080">
    <property type="component" value="Unassembled WGS sequence"/>
</dbReference>
<dbReference type="InterPro" id="IPR044731">
    <property type="entry name" value="BDH-like"/>
</dbReference>
<dbReference type="STRING" id="1121298.SAMN05444401_2781"/>
<dbReference type="GO" id="GO:0005829">
    <property type="term" value="C:cytosol"/>
    <property type="evidence" value="ECO:0007669"/>
    <property type="project" value="TreeGrafter"/>
</dbReference>
<dbReference type="GO" id="GO:0046872">
    <property type="term" value="F:metal ion binding"/>
    <property type="evidence" value="ECO:0007669"/>
    <property type="project" value="InterPro"/>
</dbReference>
<dbReference type="RefSeq" id="WP_073007771.1">
    <property type="nucleotide sequence ID" value="NZ_FQZO01000004.1"/>
</dbReference>
<keyword evidence="5" id="KW-1185">Reference proteome</keyword>
<dbReference type="FunFam" id="3.40.50.1970:FF:000003">
    <property type="entry name" value="Alcohol dehydrogenase, iron-containing"/>
    <property type="match status" value="1"/>
</dbReference>
<dbReference type="CDD" id="cd08187">
    <property type="entry name" value="BDH"/>
    <property type="match status" value="1"/>
</dbReference>
<dbReference type="SUPFAM" id="SSF56796">
    <property type="entry name" value="Dehydroquinate synthase-like"/>
    <property type="match status" value="1"/>
</dbReference>